<name>A0A8D7F7Z5_MUSAM</name>
<gene>
    <name evidence="2" type="ORF">GSMUA_150860.1</name>
</gene>
<accession>A0A8D7F7Z5</accession>
<organism evidence="2">
    <name type="scientific">Musa acuminata subsp. malaccensis</name>
    <name type="common">Wild banana</name>
    <name type="synonym">Musa malaccensis</name>
    <dbReference type="NCBI Taxonomy" id="214687"/>
    <lineage>
        <taxon>Eukaryota</taxon>
        <taxon>Viridiplantae</taxon>
        <taxon>Streptophyta</taxon>
        <taxon>Embryophyta</taxon>
        <taxon>Tracheophyta</taxon>
        <taxon>Spermatophyta</taxon>
        <taxon>Magnoliopsida</taxon>
        <taxon>Liliopsida</taxon>
        <taxon>Zingiberales</taxon>
        <taxon>Musaceae</taxon>
        <taxon>Musa</taxon>
    </lineage>
</organism>
<feature type="region of interest" description="Disordered" evidence="1">
    <location>
        <begin position="26"/>
        <end position="67"/>
    </location>
</feature>
<evidence type="ECO:0000256" key="1">
    <source>
        <dbReference type="SAM" id="MobiDB-lite"/>
    </source>
</evidence>
<reference evidence="2" key="1">
    <citation type="submission" date="2021-03" db="EMBL/GenBank/DDBJ databases">
        <authorList>
            <consortium name="Genoscope - CEA"/>
            <person name="William W."/>
        </authorList>
    </citation>
    <scope>NUCLEOTIDE SEQUENCE</scope>
    <source>
        <strain evidence="2">Doubled-haploid Pahang</strain>
    </source>
</reference>
<dbReference type="AlphaFoldDB" id="A0A8D7F7Z5"/>
<sequence>MLSATVHLVVTPSTLSLMVVQRHSAASASVRPSRRAQHLPREGAAPTSRPTSPRKSKQAPSLRVSHGQNGLGGAVLGGKYGVGVFGLGVSGLHGEVAAERVLQTRARRSTASLVVSMAFFFPLPGDLFLLASASVAPRYKLREREDVGSCVGR</sequence>
<dbReference type="EMBL" id="HG996471">
    <property type="protein sequence ID" value="CAG1845291.1"/>
    <property type="molecule type" value="Genomic_DNA"/>
</dbReference>
<evidence type="ECO:0000313" key="2">
    <source>
        <dbReference type="EMBL" id="CAG1845291.1"/>
    </source>
</evidence>
<protein>
    <submittedName>
        <fullName evidence="2">(wild Malaysian banana) hypothetical protein</fullName>
    </submittedName>
</protein>
<proteinExistence type="predicted"/>